<evidence type="ECO:0000256" key="5">
    <source>
        <dbReference type="ARBA" id="ARBA00023172"/>
    </source>
</evidence>
<dbReference type="Gene3D" id="1.10.8.420">
    <property type="entry name" value="RecR Domain 1"/>
    <property type="match status" value="1"/>
</dbReference>
<evidence type="ECO:0000256" key="1">
    <source>
        <dbReference type="ARBA" id="ARBA00022723"/>
    </source>
</evidence>
<feature type="domain" description="Toprim" evidence="7">
    <location>
        <begin position="87"/>
        <end position="182"/>
    </location>
</feature>
<dbReference type="PROSITE" id="PS01300">
    <property type="entry name" value="RECR"/>
    <property type="match status" value="1"/>
</dbReference>
<dbReference type="Pfam" id="PF21176">
    <property type="entry name" value="RecR_HhH"/>
    <property type="match status" value="1"/>
</dbReference>
<keyword evidence="3" id="KW-0863">Zinc-finger</keyword>
<dbReference type="PROSITE" id="PS50880">
    <property type="entry name" value="TOPRIM"/>
    <property type="match status" value="1"/>
</dbReference>
<dbReference type="HAMAP" id="MF_00017">
    <property type="entry name" value="RecR"/>
    <property type="match status" value="1"/>
</dbReference>
<accession>A0A381V0Y2</accession>
<organism evidence="8">
    <name type="scientific">marine metagenome</name>
    <dbReference type="NCBI Taxonomy" id="408172"/>
    <lineage>
        <taxon>unclassified sequences</taxon>
        <taxon>metagenomes</taxon>
        <taxon>ecological metagenomes</taxon>
    </lineage>
</organism>
<keyword evidence="4" id="KW-0862">Zinc</keyword>
<evidence type="ECO:0000256" key="6">
    <source>
        <dbReference type="ARBA" id="ARBA00023204"/>
    </source>
</evidence>
<dbReference type="Gene3D" id="3.40.1360.10">
    <property type="match status" value="1"/>
</dbReference>
<dbReference type="Pfam" id="PF13662">
    <property type="entry name" value="Toprim_4"/>
    <property type="match status" value="1"/>
</dbReference>
<dbReference type="InterPro" id="IPR006171">
    <property type="entry name" value="TOPRIM_dom"/>
</dbReference>
<keyword evidence="1" id="KW-0479">Metal-binding</keyword>
<dbReference type="GO" id="GO:0003677">
    <property type="term" value="F:DNA binding"/>
    <property type="evidence" value="ECO:0007669"/>
    <property type="project" value="InterPro"/>
</dbReference>
<gene>
    <name evidence="8" type="ORF">METZ01_LOCUS86332</name>
</gene>
<dbReference type="InterPro" id="IPR000093">
    <property type="entry name" value="DNA_Rcmb_RecR"/>
</dbReference>
<proteinExistence type="inferred from homology"/>
<evidence type="ECO:0000256" key="3">
    <source>
        <dbReference type="ARBA" id="ARBA00022771"/>
    </source>
</evidence>
<dbReference type="Pfam" id="PF21175">
    <property type="entry name" value="RecR_C"/>
    <property type="match status" value="1"/>
</dbReference>
<keyword evidence="2" id="KW-0227">DNA damage</keyword>
<dbReference type="InterPro" id="IPR015967">
    <property type="entry name" value="Rcmb_RecR_Znf"/>
</dbReference>
<dbReference type="AlphaFoldDB" id="A0A381V0Y2"/>
<keyword evidence="6" id="KW-0234">DNA repair</keyword>
<reference evidence="8" key="1">
    <citation type="submission" date="2018-05" db="EMBL/GenBank/DDBJ databases">
        <authorList>
            <person name="Lanie J.A."/>
            <person name="Ng W.-L."/>
            <person name="Kazmierczak K.M."/>
            <person name="Andrzejewski T.M."/>
            <person name="Davidsen T.M."/>
            <person name="Wayne K.J."/>
            <person name="Tettelin H."/>
            <person name="Glass J.I."/>
            <person name="Rusch D."/>
            <person name="Podicherti R."/>
            <person name="Tsui H.-C.T."/>
            <person name="Winkler M.E."/>
        </authorList>
    </citation>
    <scope>NUCLEOTIDE SEQUENCE</scope>
</reference>
<dbReference type="InterPro" id="IPR023627">
    <property type="entry name" value="Rcmb_RecR"/>
</dbReference>
<name>A0A381V0Y2_9ZZZZ</name>
<evidence type="ECO:0000256" key="4">
    <source>
        <dbReference type="ARBA" id="ARBA00022833"/>
    </source>
</evidence>
<protein>
    <recommendedName>
        <fullName evidence="7">Toprim domain-containing protein</fullName>
    </recommendedName>
</protein>
<keyword evidence="5" id="KW-0233">DNA recombination</keyword>
<dbReference type="PANTHER" id="PTHR30446">
    <property type="entry name" value="RECOMBINATION PROTEIN RECR"/>
    <property type="match status" value="1"/>
</dbReference>
<dbReference type="GO" id="GO:0008270">
    <property type="term" value="F:zinc ion binding"/>
    <property type="evidence" value="ECO:0007669"/>
    <property type="project" value="UniProtKB-KW"/>
</dbReference>
<dbReference type="PANTHER" id="PTHR30446:SF0">
    <property type="entry name" value="RECOMBINATION PROTEIN RECR"/>
    <property type="match status" value="1"/>
</dbReference>
<dbReference type="InterPro" id="IPR034137">
    <property type="entry name" value="TOPRIM_RecR"/>
</dbReference>
<dbReference type="GO" id="GO:0006310">
    <property type="term" value="P:DNA recombination"/>
    <property type="evidence" value="ECO:0007669"/>
    <property type="project" value="UniProtKB-KW"/>
</dbReference>
<evidence type="ECO:0000256" key="2">
    <source>
        <dbReference type="ARBA" id="ARBA00022763"/>
    </source>
</evidence>
<evidence type="ECO:0000313" key="8">
    <source>
        <dbReference type="EMBL" id="SVA33478.1"/>
    </source>
</evidence>
<dbReference type="CDD" id="cd01025">
    <property type="entry name" value="TOPRIM_recR"/>
    <property type="match status" value="1"/>
</dbReference>
<dbReference type="SMART" id="SM00493">
    <property type="entry name" value="TOPRIM"/>
    <property type="match status" value="1"/>
</dbReference>
<evidence type="ECO:0000259" key="7">
    <source>
        <dbReference type="PROSITE" id="PS50880"/>
    </source>
</evidence>
<dbReference type="EMBL" id="UINC01007464">
    <property type="protein sequence ID" value="SVA33478.1"/>
    <property type="molecule type" value="Genomic_DNA"/>
</dbReference>
<dbReference type="Gene3D" id="6.10.250.240">
    <property type="match status" value="1"/>
</dbReference>
<dbReference type="SUPFAM" id="SSF111304">
    <property type="entry name" value="Recombination protein RecR"/>
    <property type="match status" value="1"/>
</dbReference>
<sequence>MASSDIARSAAPPVARLIEAFHRLPGIGPKSAQRLTYHLIRMPEEEANEFAAAILGVKERIILCNICANIAEGEECAICGDLQRDQTRICVVEEPLDVIAIERSKVYFGQYHVLHGIISPVNGIGPKDLKLRELISRLQDGTVQEIIIATSPNLEGDATAMYIQKLIGPSGITITRLARGLPSGSDIEYADDSTLAHALESRTEIPQSPDNSHD</sequence>
<dbReference type="NCBIfam" id="TIGR00615">
    <property type="entry name" value="recR"/>
    <property type="match status" value="1"/>
</dbReference>
<dbReference type="GO" id="GO:0006281">
    <property type="term" value="P:DNA repair"/>
    <property type="evidence" value="ECO:0007669"/>
    <property type="project" value="UniProtKB-KW"/>
</dbReference>